<dbReference type="InterPro" id="IPR023064">
    <property type="entry name" value="D-ribose_pyranase"/>
</dbReference>
<reference evidence="7" key="1">
    <citation type="submission" date="2021-02" db="EMBL/GenBank/DDBJ databases">
        <title>Abyssanaerobacter marinus gen.nov., sp., nov, anaerobic bacterium isolated from the Onnuri vent field of Indian Ocean and suggestion of Mogibacteriaceae fam. nov., and proposal of reclassification of ambiguous this family's genus member.</title>
        <authorList>
            <person name="Kim Y.J."/>
            <person name="Yang J.-A."/>
        </authorList>
    </citation>
    <scope>NUCLEOTIDE SEQUENCE</scope>
    <source>
        <strain evidence="7">DSM 2634</strain>
    </source>
</reference>
<gene>
    <name evidence="6 7" type="primary">rbsD</name>
    <name evidence="7" type="ORF">JYB65_06190</name>
</gene>
<comment type="catalytic activity">
    <reaction evidence="1 6">
        <text>beta-D-ribopyranose = beta-D-ribofuranose</text>
        <dbReference type="Rhea" id="RHEA:25432"/>
        <dbReference type="ChEBI" id="CHEBI:27476"/>
        <dbReference type="ChEBI" id="CHEBI:47002"/>
        <dbReference type="EC" id="5.4.99.62"/>
    </reaction>
</comment>
<feature type="binding site" evidence="6">
    <location>
        <begin position="128"/>
        <end position="130"/>
    </location>
    <ligand>
        <name>substrate</name>
    </ligand>
</feature>
<dbReference type="AlphaFoldDB" id="A0A939D8A2"/>
<dbReference type="HAMAP" id="MF_01661">
    <property type="entry name" value="D_rib_pyranase"/>
    <property type="match status" value="1"/>
</dbReference>
<evidence type="ECO:0000313" key="8">
    <source>
        <dbReference type="Proteomes" id="UP000664545"/>
    </source>
</evidence>
<accession>A0A939D8A2</accession>
<dbReference type="Pfam" id="PF05025">
    <property type="entry name" value="RbsD_FucU"/>
    <property type="match status" value="1"/>
</dbReference>
<sequence length="139" mass="15352">MKKNALLNSEISYVIANMRHTDMLVIGDSGLPVPPGVPQIDLAVTKGIPDFLSVLKATLSELRVEKVILAEEISQASSKLHEEITELFHHIEKQEQINIEIQYVTHEDFKAKTIGSKAVVRTGECTPYANIILVSGVVF</sequence>
<comment type="caution">
    <text evidence="7">The sequence shown here is derived from an EMBL/GenBank/DDBJ whole genome shotgun (WGS) entry which is preliminary data.</text>
</comment>
<feature type="active site" description="Proton donor" evidence="6">
    <location>
        <position position="20"/>
    </location>
</feature>
<keyword evidence="3 6" id="KW-0963">Cytoplasm</keyword>
<dbReference type="GO" id="GO:0062193">
    <property type="term" value="F:D-ribose pyranase activity"/>
    <property type="evidence" value="ECO:0007669"/>
    <property type="project" value="UniProtKB-EC"/>
</dbReference>
<comment type="similarity">
    <text evidence="6">Belongs to the RbsD / FucU family. RbsD subfamily.</text>
</comment>
<evidence type="ECO:0000256" key="5">
    <source>
        <dbReference type="ARBA" id="ARBA00023277"/>
    </source>
</evidence>
<organism evidence="7 8">
    <name type="scientific">Clostridium aminobutyricum</name>
    <dbReference type="NCBI Taxonomy" id="33953"/>
    <lineage>
        <taxon>Bacteria</taxon>
        <taxon>Bacillati</taxon>
        <taxon>Bacillota</taxon>
        <taxon>Clostridia</taxon>
        <taxon>Eubacteriales</taxon>
        <taxon>Clostridiaceae</taxon>
        <taxon>Clostridium</taxon>
    </lineage>
</organism>
<dbReference type="Proteomes" id="UP000664545">
    <property type="component" value="Unassembled WGS sequence"/>
</dbReference>
<dbReference type="InterPro" id="IPR007721">
    <property type="entry name" value="RbsD_FucU"/>
</dbReference>
<dbReference type="InterPro" id="IPR023750">
    <property type="entry name" value="RbsD-like_sf"/>
</dbReference>
<evidence type="ECO:0000256" key="1">
    <source>
        <dbReference type="ARBA" id="ARBA00000223"/>
    </source>
</evidence>
<evidence type="ECO:0000256" key="2">
    <source>
        <dbReference type="ARBA" id="ARBA00012862"/>
    </source>
</evidence>
<feature type="binding site" evidence="6">
    <location>
        <position position="28"/>
    </location>
    <ligand>
        <name>substrate</name>
    </ligand>
</feature>
<dbReference type="GO" id="GO:0005829">
    <property type="term" value="C:cytosol"/>
    <property type="evidence" value="ECO:0007669"/>
    <property type="project" value="TreeGrafter"/>
</dbReference>
<dbReference type="EC" id="5.4.99.62" evidence="2 6"/>
<dbReference type="GO" id="GO:0048029">
    <property type="term" value="F:monosaccharide binding"/>
    <property type="evidence" value="ECO:0007669"/>
    <property type="project" value="InterPro"/>
</dbReference>
<feature type="binding site" evidence="6">
    <location>
        <position position="106"/>
    </location>
    <ligand>
        <name>substrate</name>
    </ligand>
</feature>
<comment type="pathway">
    <text evidence="6">Carbohydrate metabolism; D-ribose degradation; D-ribose 5-phosphate from beta-D-ribopyranose: step 1/2.</text>
</comment>
<comment type="function">
    <text evidence="6">Catalyzes the interconversion of beta-pyran and beta-furan forms of D-ribose.</text>
</comment>
<protein>
    <recommendedName>
        <fullName evidence="2 6">D-ribose pyranase</fullName>
        <ecNumber evidence="2 6">5.4.99.62</ecNumber>
    </recommendedName>
</protein>
<dbReference type="PANTHER" id="PTHR37831:SF1">
    <property type="entry name" value="D-RIBOSE PYRANASE"/>
    <property type="match status" value="1"/>
</dbReference>
<keyword evidence="8" id="KW-1185">Reference proteome</keyword>
<evidence type="ECO:0000256" key="6">
    <source>
        <dbReference type="HAMAP-Rule" id="MF_01661"/>
    </source>
</evidence>
<dbReference type="PANTHER" id="PTHR37831">
    <property type="entry name" value="D-RIBOSE PYRANASE"/>
    <property type="match status" value="1"/>
</dbReference>
<dbReference type="GO" id="GO:0019303">
    <property type="term" value="P:D-ribose catabolic process"/>
    <property type="evidence" value="ECO:0007669"/>
    <property type="project" value="UniProtKB-UniRule"/>
</dbReference>
<keyword evidence="5 6" id="KW-0119">Carbohydrate metabolism</keyword>
<evidence type="ECO:0000313" key="7">
    <source>
        <dbReference type="EMBL" id="MBN7772950.1"/>
    </source>
</evidence>
<dbReference type="GO" id="GO:0016872">
    <property type="term" value="F:intramolecular lyase activity"/>
    <property type="evidence" value="ECO:0007669"/>
    <property type="project" value="UniProtKB-UniRule"/>
</dbReference>
<dbReference type="EMBL" id="JAFJZZ010000001">
    <property type="protein sequence ID" value="MBN7772950.1"/>
    <property type="molecule type" value="Genomic_DNA"/>
</dbReference>
<name>A0A939D8A2_CLOAM</name>
<comment type="subcellular location">
    <subcellularLocation>
        <location evidence="6">Cytoplasm</location>
    </subcellularLocation>
</comment>
<evidence type="ECO:0000256" key="3">
    <source>
        <dbReference type="ARBA" id="ARBA00022490"/>
    </source>
</evidence>
<dbReference type="RefSeq" id="WP_206581714.1">
    <property type="nucleotide sequence ID" value="NZ_JAFJZZ010000001.1"/>
</dbReference>
<dbReference type="Gene3D" id="3.40.1650.10">
    <property type="entry name" value="RbsD-like domain"/>
    <property type="match status" value="1"/>
</dbReference>
<keyword evidence="4 6" id="KW-0413">Isomerase</keyword>
<dbReference type="SUPFAM" id="SSF102546">
    <property type="entry name" value="RbsD-like"/>
    <property type="match status" value="1"/>
</dbReference>
<proteinExistence type="inferred from homology"/>
<comment type="subunit">
    <text evidence="6">Homodecamer.</text>
</comment>
<dbReference type="NCBIfam" id="NF008761">
    <property type="entry name" value="PRK11797.1"/>
    <property type="match status" value="1"/>
</dbReference>
<evidence type="ECO:0000256" key="4">
    <source>
        <dbReference type="ARBA" id="ARBA00023235"/>
    </source>
</evidence>